<name>A0ACB9SBM1_9MYRT</name>
<organism evidence="1 2">
    <name type="scientific">Melastoma candidum</name>
    <dbReference type="NCBI Taxonomy" id="119954"/>
    <lineage>
        <taxon>Eukaryota</taxon>
        <taxon>Viridiplantae</taxon>
        <taxon>Streptophyta</taxon>
        <taxon>Embryophyta</taxon>
        <taxon>Tracheophyta</taxon>
        <taxon>Spermatophyta</taxon>
        <taxon>Magnoliopsida</taxon>
        <taxon>eudicotyledons</taxon>
        <taxon>Gunneridae</taxon>
        <taxon>Pentapetalae</taxon>
        <taxon>rosids</taxon>
        <taxon>malvids</taxon>
        <taxon>Myrtales</taxon>
        <taxon>Melastomataceae</taxon>
        <taxon>Melastomatoideae</taxon>
        <taxon>Melastomateae</taxon>
        <taxon>Melastoma</taxon>
    </lineage>
</organism>
<keyword evidence="2" id="KW-1185">Reference proteome</keyword>
<protein>
    <submittedName>
        <fullName evidence="1">Uncharacterized protein</fullName>
    </submittedName>
</protein>
<dbReference type="Proteomes" id="UP001057402">
    <property type="component" value="Chromosome 1"/>
</dbReference>
<evidence type="ECO:0000313" key="2">
    <source>
        <dbReference type="Proteomes" id="UP001057402"/>
    </source>
</evidence>
<accession>A0ACB9SBM1</accession>
<gene>
    <name evidence="1" type="ORF">MLD38_000914</name>
</gene>
<proteinExistence type="predicted"/>
<sequence>MSPLPHRALIDLSEKHGPLMPLQLGELPMVVVSSLEMAREILKNHDVIFADRPIYFSSQIMSYGSWDIVFAPYGHYWRQDIFVAGSDTSATIDWAMSEMMRNPELLRKAQAEVRKVFDGKQRVDEEGLVQLRFLKMVIKETLRAASPWSTAAEGEPREV</sequence>
<comment type="caution">
    <text evidence="1">The sequence shown here is derived from an EMBL/GenBank/DDBJ whole genome shotgun (WGS) entry which is preliminary data.</text>
</comment>
<evidence type="ECO:0000313" key="1">
    <source>
        <dbReference type="EMBL" id="KAI4388600.1"/>
    </source>
</evidence>
<dbReference type="EMBL" id="CM042880">
    <property type="protein sequence ID" value="KAI4388600.1"/>
    <property type="molecule type" value="Genomic_DNA"/>
</dbReference>
<reference evidence="2" key="1">
    <citation type="journal article" date="2023" name="Front. Plant Sci.">
        <title>Chromosomal-level genome assembly of Melastoma candidum provides insights into trichome evolution.</title>
        <authorList>
            <person name="Zhong Y."/>
            <person name="Wu W."/>
            <person name="Sun C."/>
            <person name="Zou P."/>
            <person name="Liu Y."/>
            <person name="Dai S."/>
            <person name="Zhou R."/>
        </authorList>
    </citation>
    <scope>NUCLEOTIDE SEQUENCE [LARGE SCALE GENOMIC DNA]</scope>
</reference>